<organism evidence="1 2">
    <name type="scientific">Paenibacillus terreus</name>
    <dbReference type="NCBI Taxonomy" id="1387834"/>
    <lineage>
        <taxon>Bacteria</taxon>
        <taxon>Bacillati</taxon>
        <taxon>Bacillota</taxon>
        <taxon>Bacilli</taxon>
        <taxon>Bacillales</taxon>
        <taxon>Paenibacillaceae</taxon>
        <taxon>Paenibacillus</taxon>
    </lineage>
</organism>
<keyword evidence="2" id="KW-1185">Reference proteome</keyword>
<evidence type="ECO:0000313" key="2">
    <source>
        <dbReference type="Proteomes" id="UP001580407"/>
    </source>
</evidence>
<proteinExistence type="predicted"/>
<dbReference type="Proteomes" id="UP001580407">
    <property type="component" value="Unassembled WGS sequence"/>
</dbReference>
<evidence type="ECO:0000313" key="1">
    <source>
        <dbReference type="EMBL" id="MFB5680970.1"/>
    </source>
</evidence>
<dbReference type="RefSeq" id="WP_375533110.1">
    <property type="nucleotide sequence ID" value="NZ_JBHIRX010000008.1"/>
</dbReference>
<comment type="caution">
    <text evidence="1">The sequence shown here is derived from an EMBL/GenBank/DDBJ whole genome shotgun (WGS) entry which is preliminary data.</text>
</comment>
<dbReference type="EMBL" id="JBHILM010000007">
    <property type="protein sequence ID" value="MFB5680970.1"/>
    <property type="molecule type" value="Genomic_DNA"/>
</dbReference>
<protein>
    <submittedName>
        <fullName evidence="1">Uncharacterized protein</fullName>
    </submittedName>
</protein>
<gene>
    <name evidence="1" type="ORF">ACE3NQ_08615</name>
</gene>
<sequence length="97" mass="11581">MGGELKKEVLKLIDSGLINGLKRMPWGDISITKVFRNNLHKDTLIDKQIEWKIFTYQAKMFKEVGWVIERPKSQRDRPQRLWMLLMYTQEVDRMGTI</sequence>
<reference evidence="1 2" key="1">
    <citation type="submission" date="2024-09" db="EMBL/GenBank/DDBJ databases">
        <authorList>
            <person name="Ruan L."/>
        </authorList>
    </citation>
    <scope>NUCLEOTIDE SEQUENCE [LARGE SCALE GENOMIC DNA]</scope>
    <source>
        <strain evidence="1 2">D33</strain>
    </source>
</reference>
<name>A0ABV5B5P2_9BACL</name>
<accession>A0ABV5B5P2</accession>